<keyword evidence="5" id="KW-1185">Reference proteome</keyword>
<gene>
    <name evidence="3" type="ORF">JXQ802_LOCUS56188</name>
    <name evidence="2" type="ORF">PYM288_LOCUS39634</name>
</gene>
<comment type="caution">
    <text evidence="2">The sequence shown here is derived from an EMBL/GenBank/DDBJ whole genome shotgun (WGS) entry which is preliminary data.</text>
</comment>
<name>A0A815UKZ9_9BILA</name>
<evidence type="ECO:0000313" key="2">
    <source>
        <dbReference type="EMBL" id="CAF1520884.1"/>
    </source>
</evidence>
<dbReference type="PANTHER" id="PTHR46580">
    <property type="entry name" value="SENSOR KINASE-RELATED"/>
    <property type="match status" value="1"/>
</dbReference>
<protein>
    <recommendedName>
        <fullName evidence="6">VCBS repeat-containing protein</fullName>
    </recommendedName>
</protein>
<evidence type="ECO:0000313" key="4">
    <source>
        <dbReference type="Proteomes" id="UP000663854"/>
    </source>
</evidence>
<evidence type="ECO:0008006" key="6">
    <source>
        <dbReference type="Google" id="ProtNLM"/>
    </source>
</evidence>
<evidence type="ECO:0000313" key="5">
    <source>
        <dbReference type="Proteomes" id="UP000663870"/>
    </source>
</evidence>
<dbReference type="Pfam" id="PF13517">
    <property type="entry name" value="FG-GAP_3"/>
    <property type="match status" value="1"/>
</dbReference>
<dbReference type="InterPro" id="IPR013517">
    <property type="entry name" value="FG-GAP"/>
</dbReference>
<keyword evidence="1" id="KW-0732">Signal</keyword>
<accession>A0A815UKZ9</accession>
<reference evidence="2" key="1">
    <citation type="submission" date="2021-02" db="EMBL/GenBank/DDBJ databases">
        <authorList>
            <person name="Nowell W R."/>
        </authorList>
    </citation>
    <scope>NUCLEOTIDE SEQUENCE</scope>
</reference>
<feature type="non-terminal residue" evidence="2">
    <location>
        <position position="122"/>
    </location>
</feature>
<organism evidence="2 4">
    <name type="scientific">Rotaria sordida</name>
    <dbReference type="NCBI Taxonomy" id="392033"/>
    <lineage>
        <taxon>Eukaryota</taxon>
        <taxon>Metazoa</taxon>
        <taxon>Spiralia</taxon>
        <taxon>Gnathifera</taxon>
        <taxon>Rotifera</taxon>
        <taxon>Eurotatoria</taxon>
        <taxon>Bdelloidea</taxon>
        <taxon>Philodinida</taxon>
        <taxon>Philodinidae</taxon>
        <taxon>Rotaria</taxon>
    </lineage>
</organism>
<proteinExistence type="predicted"/>
<evidence type="ECO:0000313" key="3">
    <source>
        <dbReference type="EMBL" id="CAF1661883.1"/>
    </source>
</evidence>
<dbReference type="InterPro" id="IPR028994">
    <property type="entry name" value="Integrin_alpha_N"/>
</dbReference>
<dbReference type="Proteomes" id="UP000663854">
    <property type="component" value="Unassembled WGS sequence"/>
</dbReference>
<dbReference type="Gene3D" id="2.30.30.100">
    <property type="match status" value="2"/>
</dbReference>
<dbReference type="SUPFAM" id="SSF69318">
    <property type="entry name" value="Integrin alpha N-terminal domain"/>
    <property type="match status" value="1"/>
</dbReference>
<dbReference type="Proteomes" id="UP000663870">
    <property type="component" value="Unassembled WGS sequence"/>
</dbReference>
<dbReference type="AlphaFoldDB" id="A0A815UKZ9"/>
<sequence>MDLAIANYGTNNVGILLGASNGTFANQITFSTGPNSHPYSLAVGHLNEDTMLDIAVTNYGNNSVGVLLGRGDGTFMSQMTYSLSGASPYSIGIGDFNDDNRMDLVVTNNGINNTALLVGYGN</sequence>
<evidence type="ECO:0000256" key="1">
    <source>
        <dbReference type="ARBA" id="ARBA00022729"/>
    </source>
</evidence>
<dbReference type="EMBL" id="CAJNOL010012953">
    <property type="protein sequence ID" value="CAF1661883.1"/>
    <property type="molecule type" value="Genomic_DNA"/>
</dbReference>
<dbReference type="EMBL" id="CAJNOH010011112">
    <property type="protein sequence ID" value="CAF1520884.1"/>
    <property type="molecule type" value="Genomic_DNA"/>
</dbReference>